<feature type="region of interest" description="Disordered" evidence="5">
    <location>
        <begin position="136"/>
        <end position="437"/>
    </location>
</feature>
<feature type="compositionally biased region" description="Polar residues" evidence="5">
    <location>
        <begin position="167"/>
        <end position="179"/>
    </location>
</feature>
<dbReference type="PANTHER" id="PTHR15549">
    <property type="entry name" value="PAIRED IMMUNOGLOBULIN-LIKE TYPE 2 RECEPTOR"/>
    <property type="match status" value="1"/>
</dbReference>
<reference evidence="7" key="1">
    <citation type="journal article" date="2023" name="Mol. Phylogenet. Evol.">
        <title>Genome-scale phylogeny and comparative genomics of the fungal order Sordariales.</title>
        <authorList>
            <person name="Hensen N."/>
            <person name="Bonometti L."/>
            <person name="Westerberg I."/>
            <person name="Brannstrom I.O."/>
            <person name="Guillou S."/>
            <person name="Cros-Aarteil S."/>
            <person name="Calhoun S."/>
            <person name="Haridas S."/>
            <person name="Kuo A."/>
            <person name="Mondo S."/>
            <person name="Pangilinan J."/>
            <person name="Riley R."/>
            <person name="LaButti K."/>
            <person name="Andreopoulos B."/>
            <person name="Lipzen A."/>
            <person name="Chen C."/>
            <person name="Yan M."/>
            <person name="Daum C."/>
            <person name="Ng V."/>
            <person name="Clum A."/>
            <person name="Steindorff A."/>
            <person name="Ohm R.A."/>
            <person name="Martin F."/>
            <person name="Silar P."/>
            <person name="Natvig D.O."/>
            <person name="Lalanne C."/>
            <person name="Gautier V."/>
            <person name="Ament-Velasquez S.L."/>
            <person name="Kruys A."/>
            <person name="Hutchinson M.I."/>
            <person name="Powell A.J."/>
            <person name="Barry K."/>
            <person name="Miller A.N."/>
            <person name="Grigoriev I.V."/>
            <person name="Debuchy R."/>
            <person name="Gladieux P."/>
            <person name="Hiltunen Thoren M."/>
            <person name="Johannesson H."/>
        </authorList>
    </citation>
    <scope>NUCLEOTIDE SEQUENCE</scope>
    <source>
        <strain evidence="7">CBS 757.83</strain>
    </source>
</reference>
<evidence type="ECO:0000256" key="3">
    <source>
        <dbReference type="ARBA" id="ARBA00022989"/>
    </source>
</evidence>
<keyword evidence="3 6" id="KW-1133">Transmembrane helix</keyword>
<dbReference type="GO" id="GO:0016020">
    <property type="term" value="C:membrane"/>
    <property type="evidence" value="ECO:0007669"/>
    <property type="project" value="UniProtKB-SubCell"/>
</dbReference>
<dbReference type="InterPro" id="IPR051694">
    <property type="entry name" value="Immunoregulatory_rcpt-like"/>
</dbReference>
<name>A0AAN6Q589_9PEZI</name>
<comment type="caution">
    <text evidence="7">The sequence shown here is derived from an EMBL/GenBank/DDBJ whole genome shotgun (WGS) entry which is preliminary data.</text>
</comment>
<feature type="compositionally biased region" description="Low complexity" evidence="5">
    <location>
        <begin position="291"/>
        <end position="303"/>
    </location>
</feature>
<evidence type="ECO:0000256" key="6">
    <source>
        <dbReference type="SAM" id="Phobius"/>
    </source>
</evidence>
<feature type="region of interest" description="Disordered" evidence="5">
    <location>
        <begin position="86"/>
        <end position="109"/>
    </location>
</feature>
<keyword evidence="4 6" id="KW-0472">Membrane</keyword>
<feature type="compositionally biased region" description="Basic and acidic residues" evidence="5">
    <location>
        <begin position="424"/>
        <end position="437"/>
    </location>
</feature>
<evidence type="ECO:0000313" key="7">
    <source>
        <dbReference type="EMBL" id="KAK4103809.1"/>
    </source>
</evidence>
<feature type="compositionally biased region" description="Polar residues" evidence="5">
    <location>
        <begin position="98"/>
        <end position="109"/>
    </location>
</feature>
<dbReference type="GO" id="GO:0071944">
    <property type="term" value="C:cell periphery"/>
    <property type="evidence" value="ECO:0007669"/>
    <property type="project" value="UniProtKB-ARBA"/>
</dbReference>
<dbReference type="EMBL" id="MU863627">
    <property type="protein sequence ID" value="KAK4103809.1"/>
    <property type="molecule type" value="Genomic_DNA"/>
</dbReference>
<feature type="compositionally biased region" description="Pro residues" evidence="5">
    <location>
        <begin position="150"/>
        <end position="160"/>
    </location>
</feature>
<feature type="compositionally biased region" description="Gly residues" evidence="5">
    <location>
        <begin position="405"/>
        <end position="422"/>
    </location>
</feature>
<evidence type="ECO:0000256" key="5">
    <source>
        <dbReference type="SAM" id="MobiDB-lite"/>
    </source>
</evidence>
<feature type="compositionally biased region" description="Basic and acidic residues" evidence="5">
    <location>
        <begin position="86"/>
        <end position="96"/>
    </location>
</feature>
<accession>A0AAN6Q589</accession>
<comment type="subcellular location">
    <subcellularLocation>
        <location evidence="1">Membrane</location>
        <topology evidence="1">Single-pass membrane protein</topology>
    </subcellularLocation>
</comment>
<sequence length="437" mass="45403">MASAGYQNVPRDAESGANGNLTTGAIAGIACGAGALFLGAAGLFVVYWRRQRQFEREDNSDADSFDEGRPPANMAPAVAYTMDYKMDNPQHHEGDHASSYTYSPEKSSYTFSPLNAPDVATAMPTHPAYIPRALVRGSTTPSNRSTATTSPPPIPSPPFPVSSSNSKTQPDDASTQASRSAAEPNANPPRESHSSPSGLPAQPAAPRHRPTQSTATNTGPFTSPPHSASSTDGNSTTTKKTTSKRKPRSFPPPPLNLLNNSAKDKPLSGKESTTISGPLAFPQHHHHQYLAATQGAAAATAAGSQHNNTIPNKSKSGWTREDDMMMMMPTTSPENDLFGYDGDETAGTQSQSEGRRTFRSRLRDSWGAGGASGASGGGGGGAAGESSGEKKGKKHNRNRSDRNSGGNGGGGGGSGGGLGGGNRHYAEIEIGRGSDIW</sequence>
<keyword evidence="8" id="KW-1185">Reference proteome</keyword>
<evidence type="ECO:0000256" key="1">
    <source>
        <dbReference type="ARBA" id="ARBA00004167"/>
    </source>
</evidence>
<feature type="compositionally biased region" description="Polar residues" evidence="5">
    <location>
        <begin position="304"/>
        <end position="317"/>
    </location>
</feature>
<proteinExistence type="predicted"/>
<feature type="compositionally biased region" description="Basic and acidic residues" evidence="5">
    <location>
        <begin position="353"/>
        <end position="364"/>
    </location>
</feature>
<organism evidence="7 8">
    <name type="scientific">Parathielavia hyrcaniae</name>
    <dbReference type="NCBI Taxonomy" id="113614"/>
    <lineage>
        <taxon>Eukaryota</taxon>
        <taxon>Fungi</taxon>
        <taxon>Dikarya</taxon>
        <taxon>Ascomycota</taxon>
        <taxon>Pezizomycotina</taxon>
        <taxon>Sordariomycetes</taxon>
        <taxon>Sordariomycetidae</taxon>
        <taxon>Sordariales</taxon>
        <taxon>Chaetomiaceae</taxon>
        <taxon>Parathielavia</taxon>
    </lineage>
</organism>
<reference evidence="7" key="2">
    <citation type="submission" date="2023-05" db="EMBL/GenBank/DDBJ databases">
        <authorList>
            <consortium name="Lawrence Berkeley National Laboratory"/>
            <person name="Steindorff A."/>
            <person name="Hensen N."/>
            <person name="Bonometti L."/>
            <person name="Westerberg I."/>
            <person name="Brannstrom I.O."/>
            <person name="Guillou S."/>
            <person name="Cros-Aarteil S."/>
            <person name="Calhoun S."/>
            <person name="Haridas S."/>
            <person name="Kuo A."/>
            <person name="Mondo S."/>
            <person name="Pangilinan J."/>
            <person name="Riley R."/>
            <person name="Labutti K."/>
            <person name="Andreopoulos B."/>
            <person name="Lipzen A."/>
            <person name="Chen C."/>
            <person name="Yanf M."/>
            <person name="Daum C."/>
            <person name="Ng V."/>
            <person name="Clum A."/>
            <person name="Ohm R."/>
            <person name="Martin F."/>
            <person name="Silar P."/>
            <person name="Natvig D."/>
            <person name="Lalanne C."/>
            <person name="Gautier V."/>
            <person name="Ament-Velasquez S.L."/>
            <person name="Kruys A."/>
            <person name="Hutchinson M.I."/>
            <person name="Powell A.J."/>
            <person name="Barry K."/>
            <person name="Miller A.N."/>
            <person name="Grigoriev I.V."/>
            <person name="Debuchy R."/>
            <person name="Gladieux P."/>
            <person name="Thoren M.H."/>
            <person name="Johannesson H."/>
        </authorList>
    </citation>
    <scope>NUCLEOTIDE SEQUENCE</scope>
    <source>
        <strain evidence="7">CBS 757.83</strain>
    </source>
</reference>
<feature type="compositionally biased region" description="Low complexity" evidence="5">
    <location>
        <begin position="229"/>
        <end position="240"/>
    </location>
</feature>
<feature type="transmembrane region" description="Helical" evidence="6">
    <location>
        <begin position="25"/>
        <end position="48"/>
    </location>
</feature>
<evidence type="ECO:0000256" key="2">
    <source>
        <dbReference type="ARBA" id="ARBA00022692"/>
    </source>
</evidence>
<dbReference type="Proteomes" id="UP001305647">
    <property type="component" value="Unassembled WGS sequence"/>
</dbReference>
<evidence type="ECO:0000313" key="8">
    <source>
        <dbReference type="Proteomes" id="UP001305647"/>
    </source>
</evidence>
<evidence type="ECO:0000256" key="4">
    <source>
        <dbReference type="ARBA" id="ARBA00023136"/>
    </source>
</evidence>
<keyword evidence="2 6" id="KW-0812">Transmembrane</keyword>
<dbReference type="PANTHER" id="PTHR15549:SF30">
    <property type="entry name" value="MID2 DOMAIN-CONTAINING PROTEIN"/>
    <property type="match status" value="1"/>
</dbReference>
<dbReference type="AlphaFoldDB" id="A0AAN6Q589"/>
<feature type="compositionally biased region" description="Polar residues" evidence="5">
    <location>
        <begin position="211"/>
        <end position="228"/>
    </location>
</feature>
<gene>
    <name evidence="7" type="ORF">N658DRAFT_231378</name>
</gene>
<protein>
    <submittedName>
        <fullName evidence="7">Uncharacterized protein</fullName>
    </submittedName>
</protein>
<feature type="compositionally biased region" description="Gly residues" evidence="5">
    <location>
        <begin position="367"/>
        <end position="383"/>
    </location>
</feature>